<protein>
    <recommendedName>
        <fullName evidence="4">Dolichol kinase</fullName>
    </recommendedName>
</protein>
<feature type="transmembrane region" description="Helical" evidence="1">
    <location>
        <begin position="72"/>
        <end position="89"/>
    </location>
</feature>
<proteinExistence type="predicted"/>
<dbReference type="PANTHER" id="PTHR31303:SF1">
    <property type="entry name" value="CTP-DEPENDENT DIACYLGLYCEROL KINASE 1"/>
    <property type="match status" value="1"/>
</dbReference>
<dbReference type="Proteomes" id="UP000011626">
    <property type="component" value="Unassembled WGS sequence"/>
</dbReference>
<keyword evidence="3" id="KW-1185">Reference proteome</keyword>
<dbReference type="AlphaFoldDB" id="M0D3R6"/>
<dbReference type="OrthoDB" id="213078at2157"/>
<keyword evidence="1" id="KW-0472">Membrane</keyword>
<evidence type="ECO:0000256" key="1">
    <source>
        <dbReference type="SAM" id="Phobius"/>
    </source>
</evidence>
<evidence type="ECO:0008006" key="4">
    <source>
        <dbReference type="Google" id="ProtNLM"/>
    </source>
</evidence>
<name>M0D3R6_9EURY</name>
<gene>
    <name evidence="2" type="ORF">C475_03934</name>
</gene>
<dbReference type="RefSeq" id="WP_006882459.1">
    <property type="nucleotide sequence ID" value="NZ_AOIU01000008.1"/>
</dbReference>
<accession>M0D3R6</accession>
<sequence>MRDEIARRLVHASGTAVPLAYLFAPGVEWVHVQALLVAGLAVALVLEVVRLVVGLDWWVYEKLTREYEQDNLAGYFLAVFSMTVVALAFEPAVAVPAILMLTIADPVSGLLGSGELRTAKDVTVLLTTFAVATLLAVPFVTPVAAVLGGAAATLADGVKPVIRGYVIDDNLTIPVAGAVAMFLAMQFLPSTPV</sequence>
<organism evidence="2 3">
    <name type="scientific">Halosimplex carlsbadense 2-9-1</name>
    <dbReference type="NCBI Taxonomy" id="797114"/>
    <lineage>
        <taxon>Archaea</taxon>
        <taxon>Methanobacteriati</taxon>
        <taxon>Methanobacteriota</taxon>
        <taxon>Stenosarchaea group</taxon>
        <taxon>Halobacteria</taxon>
        <taxon>Halobacteriales</taxon>
        <taxon>Haloarculaceae</taxon>
        <taxon>Halosimplex</taxon>
    </lineage>
</organism>
<reference evidence="2 3" key="1">
    <citation type="journal article" date="2014" name="PLoS Genet.">
        <title>Phylogenetically driven sequencing of extremely halophilic archaea reveals strategies for static and dynamic osmo-response.</title>
        <authorList>
            <person name="Becker E.A."/>
            <person name="Seitzer P.M."/>
            <person name="Tritt A."/>
            <person name="Larsen D."/>
            <person name="Krusor M."/>
            <person name="Yao A.I."/>
            <person name="Wu D."/>
            <person name="Madern D."/>
            <person name="Eisen J.A."/>
            <person name="Darling A.E."/>
            <person name="Facciotti M.T."/>
        </authorList>
    </citation>
    <scope>NUCLEOTIDE SEQUENCE [LARGE SCALE GENOMIC DNA]</scope>
    <source>
        <strain evidence="2 3">2-9-1</strain>
    </source>
</reference>
<evidence type="ECO:0000313" key="3">
    <source>
        <dbReference type="Proteomes" id="UP000011626"/>
    </source>
</evidence>
<keyword evidence="1" id="KW-0812">Transmembrane</keyword>
<feature type="transmembrane region" description="Helical" evidence="1">
    <location>
        <begin position="33"/>
        <end position="60"/>
    </location>
</feature>
<dbReference type="GO" id="GO:0004143">
    <property type="term" value="F:ATP-dependent diacylglycerol kinase activity"/>
    <property type="evidence" value="ECO:0007669"/>
    <property type="project" value="InterPro"/>
</dbReference>
<feature type="transmembrane region" description="Helical" evidence="1">
    <location>
        <begin position="124"/>
        <end position="151"/>
    </location>
</feature>
<dbReference type="EMBL" id="AOIU01000008">
    <property type="protein sequence ID" value="ELZ29337.1"/>
    <property type="molecule type" value="Genomic_DNA"/>
</dbReference>
<comment type="caution">
    <text evidence="2">The sequence shown here is derived from an EMBL/GenBank/DDBJ whole genome shotgun (WGS) entry which is preliminary data.</text>
</comment>
<dbReference type="PANTHER" id="PTHR31303">
    <property type="entry name" value="CTP-DEPENDENT DIACYLGLYCEROL KINASE 1"/>
    <property type="match status" value="1"/>
</dbReference>
<dbReference type="STRING" id="797114.C475_03934"/>
<dbReference type="eggNOG" id="arCOG01881">
    <property type="taxonomic scope" value="Archaea"/>
</dbReference>
<evidence type="ECO:0000313" key="2">
    <source>
        <dbReference type="EMBL" id="ELZ29337.1"/>
    </source>
</evidence>
<dbReference type="PATRIC" id="fig|797114.5.peg.800"/>
<feature type="transmembrane region" description="Helical" evidence="1">
    <location>
        <begin position="9"/>
        <end position="27"/>
    </location>
</feature>
<keyword evidence="1" id="KW-1133">Transmembrane helix</keyword>
<dbReference type="InterPro" id="IPR037997">
    <property type="entry name" value="Dgk1-like"/>
</dbReference>
<feature type="transmembrane region" description="Helical" evidence="1">
    <location>
        <begin position="171"/>
        <end position="188"/>
    </location>
</feature>